<evidence type="ECO:0000313" key="1">
    <source>
        <dbReference type="EMBL" id="RMW51838.1"/>
    </source>
</evidence>
<evidence type="ECO:0000313" key="2">
    <source>
        <dbReference type="Proteomes" id="UP000281061"/>
    </source>
</evidence>
<dbReference type="EMBL" id="RDCL01000095">
    <property type="protein sequence ID" value="RMW51838.1"/>
    <property type="molecule type" value="Genomic_DNA"/>
</dbReference>
<dbReference type="InterPro" id="IPR027417">
    <property type="entry name" value="P-loop_NTPase"/>
</dbReference>
<dbReference type="AlphaFoldDB" id="A0AB37RF35"/>
<reference evidence="1 2" key="1">
    <citation type="submission" date="2018-10" db="EMBL/GenBank/DDBJ databases">
        <title>Genome sequences of five Lactobacillus pentosus strains isolated from brines of traditionally fermented spanish-style green table olives and differences between them.</title>
        <authorList>
            <person name="Jimenez Diaz R."/>
        </authorList>
    </citation>
    <scope>NUCLEOTIDE SEQUENCE [LARGE SCALE GENOMIC DNA]</scope>
    <source>
        <strain evidence="1 2">IG8</strain>
    </source>
</reference>
<dbReference type="Gene3D" id="3.40.50.300">
    <property type="entry name" value="P-loop containing nucleotide triphosphate hydrolases"/>
    <property type="match status" value="1"/>
</dbReference>
<name>A0AB37RF35_LACPE</name>
<proteinExistence type="predicted"/>
<dbReference type="RefSeq" id="WP_122211424.1">
    <property type="nucleotide sequence ID" value="NZ_JAGWDS010000060.1"/>
</dbReference>
<gene>
    <name evidence="1" type="ORF">D6U17_14950</name>
</gene>
<protein>
    <submittedName>
        <fullName evidence="1">Uncharacterized protein</fullName>
    </submittedName>
</protein>
<comment type="caution">
    <text evidence="1">The sequence shown here is derived from an EMBL/GenBank/DDBJ whole genome shotgun (WGS) entry which is preliminary data.</text>
</comment>
<accession>A0AB37RF35</accession>
<organism evidence="1 2">
    <name type="scientific">Lactiplantibacillus pentosus</name>
    <name type="common">Lactobacillus pentosus</name>
    <dbReference type="NCBI Taxonomy" id="1589"/>
    <lineage>
        <taxon>Bacteria</taxon>
        <taxon>Bacillati</taxon>
        <taxon>Bacillota</taxon>
        <taxon>Bacilli</taxon>
        <taxon>Lactobacillales</taxon>
        <taxon>Lactobacillaceae</taxon>
        <taxon>Lactiplantibacillus</taxon>
    </lineage>
</organism>
<dbReference type="Proteomes" id="UP000281061">
    <property type="component" value="Unassembled WGS sequence"/>
</dbReference>
<sequence>MNKKNSDFKSDITKVSKKVNLKLVQANAKQLFICSPESEKIRVLLTANLISYWVTKQEKVLLIETSDNHTYTETFGFAKEPNSLLYRSKTNRLFMVKVDKVNFERSVEDILNSNEDFDKVIVDISSDLDAYNLEVLIAKATNILLVAKQGGNKRKMRALLKIIGDCRKIIGYVTIR</sequence>